<name>A0ABY9WAV1_9BACI</name>
<gene>
    <name evidence="1" type="ORF">RI196_15495</name>
</gene>
<dbReference type="Proteomes" id="UP001303701">
    <property type="component" value="Chromosome"/>
</dbReference>
<dbReference type="RefSeq" id="WP_066247406.1">
    <property type="nucleotide sequence ID" value="NZ_CP134501.1"/>
</dbReference>
<accession>A0ABY9WAV1</accession>
<proteinExistence type="predicted"/>
<dbReference type="InterPro" id="IPR015942">
    <property type="entry name" value="Asp/Glu/hydantoin_racemase"/>
</dbReference>
<dbReference type="Gene3D" id="3.40.50.1860">
    <property type="match status" value="2"/>
</dbReference>
<evidence type="ECO:0000313" key="2">
    <source>
        <dbReference type="Proteomes" id="UP001303701"/>
    </source>
</evidence>
<reference evidence="1 2" key="1">
    <citation type="submission" date="2023-09" db="EMBL/GenBank/DDBJ databases">
        <title>Different Types of Thermotolerant Ring-Cleaving Dioxygenases derived from Aeribacillus composti HB-1 applied for multiple aromatic hydrocarbons removal.</title>
        <authorList>
            <person name="Cao L."/>
            <person name="Li M."/>
            <person name="Ma T."/>
        </authorList>
    </citation>
    <scope>NUCLEOTIDE SEQUENCE [LARGE SCALE GENOMIC DNA]</scope>
    <source>
        <strain evidence="1 2">HB-1</strain>
    </source>
</reference>
<organism evidence="1 2">
    <name type="scientific">Aeribacillus composti</name>
    <dbReference type="NCBI Taxonomy" id="1868734"/>
    <lineage>
        <taxon>Bacteria</taxon>
        <taxon>Bacillati</taxon>
        <taxon>Bacillota</taxon>
        <taxon>Bacilli</taxon>
        <taxon>Bacillales</taxon>
        <taxon>Bacillaceae</taxon>
        <taxon>Aeribacillus</taxon>
    </lineage>
</organism>
<keyword evidence="2" id="KW-1185">Reference proteome</keyword>
<dbReference type="InterPro" id="IPR001920">
    <property type="entry name" value="Asp/Glu_race"/>
</dbReference>
<dbReference type="Pfam" id="PF01177">
    <property type="entry name" value="Asp_Glu_race"/>
    <property type="match status" value="1"/>
</dbReference>
<dbReference type="GeneID" id="301127396"/>
<dbReference type="EMBL" id="CP134501">
    <property type="protein sequence ID" value="WNF32624.1"/>
    <property type="molecule type" value="Genomic_DNA"/>
</dbReference>
<sequence length="215" mass="23618">MLGIIRVLTTDQDDILQEHGAILHEKYKINSISRCIPSQPNGIYDDRSEEIAIPKIIELARQMEAEGKVDVLTISCAADPALEETRAQVKIPVLGAGICGAHAASMVGNKIGVIGISSDPPKRMKEELREKFHSYSYSPTLRKTTDLFREDAKPELLALVQQVISSGADTILFACTGFSTIRLKDYLRSRVNVPIIDLVEAQGIAYQLVNRGGNE</sequence>
<evidence type="ECO:0000313" key="1">
    <source>
        <dbReference type="EMBL" id="WNF32624.1"/>
    </source>
</evidence>
<protein>
    <submittedName>
        <fullName evidence="1">Aspartate/glutamate racemase family protein</fullName>
    </submittedName>
</protein>